<evidence type="ECO:0000256" key="5">
    <source>
        <dbReference type="ARBA" id="ARBA00023136"/>
    </source>
</evidence>
<dbReference type="GO" id="GO:0061024">
    <property type="term" value="P:membrane organization"/>
    <property type="evidence" value="ECO:0007669"/>
    <property type="project" value="TreeGrafter"/>
</dbReference>
<dbReference type="AlphaFoldDB" id="A0A371C1M7"/>
<dbReference type="PANTHER" id="PTHR12703">
    <property type="entry name" value="TRANSMEMBRANE PROTEIN 33"/>
    <property type="match status" value="1"/>
</dbReference>
<evidence type="ECO:0000256" key="3">
    <source>
        <dbReference type="ARBA" id="ARBA00022692"/>
    </source>
</evidence>
<dbReference type="GO" id="GO:0071786">
    <property type="term" value="P:endoplasmic reticulum tubular network organization"/>
    <property type="evidence" value="ECO:0007669"/>
    <property type="project" value="TreeGrafter"/>
</dbReference>
<evidence type="ECO:0000256" key="1">
    <source>
        <dbReference type="ARBA" id="ARBA00004141"/>
    </source>
</evidence>
<dbReference type="VEuPathDB" id="FungiDB:YALI1_D30540g"/>
<dbReference type="Proteomes" id="UP000256601">
    <property type="component" value="Unassembled WGS sequence"/>
</dbReference>
<dbReference type="PANTHER" id="PTHR12703:SF4">
    <property type="entry name" value="TRANSMEMBRANE PROTEIN 33"/>
    <property type="match status" value="1"/>
</dbReference>
<evidence type="ECO:0000256" key="4">
    <source>
        <dbReference type="ARBA" id="ARBA00022989"/>
    </source>
</evidence>
<protein>
    <recommendedName>
        <fullName evidence="10">Pore membrane protein of 33 kDa</fullName>
    </recommendedName>
</protein>
<gene>
    <name evidence="8" type="ORF">B0I71DRAFT_134620</name>
</gene>
<keyword evidence="5 7" id="KW-0472">Membrane</keyword>
<feature type="transmembrane region" description="Helical" evidence="7">
    <location>
        <begin position="153"/>
        <end position="179"/>
    </location>
</feature>
<feature type="transmembrane region" description="Helical" evidence="7">
    <location>
        <begin position="66"/>
        <end position="85"/>
    </location>
</feature>
<dbReference type="GO" id="GO:0016020">
    <property type="term" value="C:membrane"/>
    <property type="evidence" value="ECO:0007669"/>
    <property type="project" value="UniProtKB-SubCell"/>
</dbReference>
<feature type="region of interest" description="Disordered" evidence="6">
    <location>
        <begin position="1"/>
        <end position="48"/>
    </location>
</feature>
<reference evidence="8 9" key="1">
    <citation type="submission" date="2018-07" db="EMBL/GenBank/DDBJ databases">
        <title>Draft Genome Assemblies for Five Robust Yarrowia lipolytica Strains Exhibiting High Lipid Production and Pentose Sugar Utilization and Sugar Alcohol Secretion from Undetoxified Lignocellulosic Biomass Hydrolysates.</title>
        <authorList>
            <consortium name="DOE Joint Genome Institute"/>
            <person name="Walker C."/>
            <person name="Ryu S."/>
            <person name="Na H."/>
            <person name="Zane M."/>
            <person name="LaButti K."/>
            <person name="Lipzen A."/>
            <person name="Haridas S."/>
            <person name="Barry K."/>
            <person name="Grigoriev I.V."/>
            <person name="Quarterman J."/>
            <person name="Slininger P."/>
            <person name="Dien B."/>
            <person name="Trinh C.T."/>
        </authorList>
    </citation>
    <scope>NUCLEOTIDE SEQUENCE [LARGE SCALE GENOMIC DNA]</scope>
    <source>
        <strain evidence="8 9">YB392</strain>
    </source>
</reference>
<feature type="transmembrane region" description="Helical" evidence="7">
    <location>
        <begin position="97"/>
        <end position="116"/>
    </location>
</feature>
<dbReference type="VEuPathDB" id="FungiDB:YALI0_D23617g"/>
<evidence type="ECO:0000313" key="9">
    <source>
        <dbReference type="Proteomes" id="UP000256601"/>
    </source>
</evidence>
<dbReference type="GO" id="GO:0005783">
    <property type="term" value="C:endoplasmic reticulum"/>
    <property type="evidence" value="ECO:0007669"/>
    <property type="project" value="TreeGrafter"/>
</dbReference>
<comment type="similarity">
    <text evidence="2">Belongs to the PER33/POM33 family.</text>
</comment>
<evidence type="ECO:0008006" key="10">
    <source>
        <dbReference type="Google" id="ProtNLM"/>
    </source>
</evidence>
<keyword evidence="4 7" id="KW-1133">Transmembrane helix</keyword>
<organism evidence="8 9">
    <name type="scientific">Yarrowia lipolytica</name>
    <name type="common">Candida lipolytica</name>
    <dbReference type="NCBI Taxonomy" id="4952"/>
    <lineage>
        <taxon>Eukaryota</taxon>
        <taxon>Fungi</taxon>
        <taxon>Dikarya</taxon>
        <taxon>Ascomycota</taxon>
        <taxon>Saccharomycotina</taxon>
        <taxon>Dipodascomycetes</taxon>
        <taxon>Dipodascales</taxon>
        <taxon>Dipodascales incertae sedis</taxon>
        <taxon>Yarrowia</taxon>
    </lineage>
</organism>
<evidence type="ECO:0000256" key="7">
    <source>
        <dbReference type="SAM" id="Phobius"/>
    </source>
</evidence>
<proteinExistence type="inferred from homology"/>
<evidence type="ECO:0000256" key="6">
    <source>
        <dbReference type="SAM" id="MobiDB-lite"/>
    </source>
</evidence>
<dbReference type="Pfam" id="PF03661">
    <property type="entry name" value="TMEM33_Pom33"/>
    <property type="match status" value="1"/>
</dbReference>
<keyword evidence="3 7" id="KW-0812">Transmembrane</keyword>
<accession>A0A371C1M7</accession>
<name>A0A371C1M7_YARLL</name>
<comment type="subcellular location">
    <subcellularLocation>
        <location evidence="1">Membrane</location>
        <topology evidence="1">Multi-pass membrane protein</topology>
    </subcellularLocation>
</comment>
<evidence type="ECO:0000313" key="8">
    <source>
        <dbReference type="EMBL" id="RDW24233.1"/>
    </source>
</evidence>
<feature type="compositionally biased region" description="Low complexity" evidence="6">
    <location>
        <begin position="10"/>
        <end position="48"/>
    </location>
</feature>
<dbReference type="InterPro" id="IPR005344">
    <property type="entry name" value="TMEM33/Pom33"/>
</dbReference>
<evidence type="ECO:0000256" key="2">
    <source>
        <dbReference type="ARBA" id="ARBA00007322"/>
    </source>
</evidence>
<feature type="transmembrane region" description="Helical" evidence="7">
    <location>
        <begin position="200"/>
        <end position="220"/>
    </location>
</feature>
<dbReference type="EMBL" id="KZ859043">
    <property type="protein sequence ID" value="RDW24233.1"/>
    <property type="molecule type" value="Genomic_DNA"/>
</dbReference>
<dbReference type="InterPro" id="IPR051645">
    <property type="entry name" value="PER33/POM33_regulator"/>
</dbReference>
<sequence length="300" mass="33104">MSTPVSEPLHATGHAAGTTATGATPTGTAGTTTSAGHTSATPGASSTGPKKGFVQAIEPLFKTPQFIWFVGHLLVLVGCFFYVLATLPFFRVGKFSIFWYREIFLSVIATFGIIIFETYKGKPLNPQALARDDNVTYLLVAFLWLVSKPTYGTFLPFAIFSLFHVLTYVRGFILPALGYPGNAGLSLQIDNFVKTYNDKFMFTAANLEFMMFLGLIIKAITFQRGSWIKLIIFFVFLRLRYAQSLFTRSVVGSWEVRVDGLLSHPAVPPQVKQTWVTVKHQLRKTLGGAGAPVTQEQRAQ</sequence>